<dbReference type="EMBL" id="ML978974">
    <property type="protein sequence ID" value="KAF1926983.1"/>
    <property type="molecule type" value="Genomic_DNA"/>
</dbReference>
<sequence length="91" mass="10325">DKDTYNFNKSRFMISVISTGAVVTGSERRRRLNTVQQGDQDVCAARSCTLPFIIYKGRVHISAWYKEADIPRNWKLSVSKSGWTNNALGLE</sequence>
<dbReference type="OrthoDB" id="3762113at2759"/>
<gene>
    <name evidence="1" type="ORF">M421DRAFT_35832</name>
</gene>
<protein>
    <recommendedName>
        <fullName evidence="3">DDE-1 domain-containing protein</fullName>
    </recommendedName>
</protein>
<proteinExistence type="predicted"/>
<feature type="non-terminal residue" evidence="1">
    <location>
        <position position="91"/>
    </location>
</feature>
<keyword evidence="2" id="KW-1185">Reference proteome</keyword>
<organism evidence="1 2">
    <name type="scientific">Didymella exigua CBS 183.55</name>
    <dbReference type="NCBI Taxonomy" id="1150837"/>
    <lineage>
        <taxon>Eukaryota</taxon>
        <taxon>Fungi</taxon>
        <taxon>Dikarya</taxon>
        <taxon>Ascomycota</taxon>
        <taxon>Pezizomycotina</taxon>
        <taxon>Dothideomycetes</taxon>
        <taxon>Pleosporomycetidae</taxon>
        <taxon>Pleosporales</taxon>
        <taxon>Pleosporineae</taxon>
        <taxon>Didymellaceae</taxon>
        <taxon>Didymella</taxon>
    </lineage>
</organism>
<evidence type="ECO:0008006" key="3">
    <source>
        <dbReference type="Google" id="ProtNLM"/>
    </source>
</evidence>
<accession>A0A6A5RHM2</accession>
<feature type="non-terminal residue" evidence="1">
    <location>
        <position position="1"/>
    </location>
</feature>
<evidence type="ECO:0000313" key="1">
    <source>
        <dbReference type="EMBL" id="KAF1926983.1"/>
    </source>
</evidence>
<dbReference type="RefSeq" id="XP_033447235.1">
    <property type="nucleotide sequence ID" value="XM_033589644.1"/>
</dbReference>
<evidence type="ECO:0000313" key="2">
    <source>
        <dbReference type="Proteomes" id="UP000800082"/>
    </source>
</evidence>
<reference evidence="1" key="1">
    <citation type="journal article" date="2020" name="Stud. Mycol.">
        <title>101 Dothideomycetes genomes: a test case for predicting lifestyles and emergence of pathogens.</title>
        <authorList>
            <person name="Haridas S."/>
            <person name="Albert R."/>
            <person name="Binder M."/>
            <person name="Bloem J."/>
            <person name="Labutti K."/>
            <person name="Salamov A."/>
            <person name="Andreopoulos B."/>
            <person name="Baker S."/>
            <person name="Barry K."/>
            <person name="Bills G."/>
            <person name="Bluhm B."/>
            <person name="Cannon C."/>
            <person name="Castanera R."/>
            <person name="Culley D."/>
            <person name="Daum C."/>
            <person name="Ezra D."/>
            <person name="Gonzalez J."/>
            <person name="Henrissat B."/>
            <person name="Kuo A."/>
            <person name="Liang C."/>
            <person name="Lipzen A."/>
            <person name="Lutzoni F."/>
            <person name="Magnuson J."/>
            <person name="Mondo S."/>
            <person name="Nolan M."/>
            <person name="Ohm R."/>
            <person name="Pangilinan J."/>
            <person name="Park H.-J."/>
            <person name="Ramirez L."/>
            <person name="Alfaro M."/>
            <person name="Sun H."/>
            <person name="Tritt A."/>
            <person name="Yoshinaga Y."/>
            <person name="Zwiers L.-H."/>
            <person name="Turgeon B."/>
            <person name="Goodwin S."/>
            <person name="Spatafora J."/>
            <person name="Crous P."/>
            <person name="Grigoriev I."/>
        </authorList>
    </citation>
    <scope>NUCLEOTIDE SEQUENCE</scope>
    <source>
        <strain evidence="1">CBS 183.55</strain>
    </source>
</reference>
<dbReference type="GeneID" id="54347292"/>
<dbReference type="Proteomes" id="UP000800082">
    <property type="component" value="Unassembled WGS sequence"/>
</dbReference>
<name>A0A6A5RHM2_9PLEO</name>
<dbReference type="AlphaFoldDB" id="A0A6A5RHM2"/>